<feature type="compositionally biased region" description="Low complexity" evidence="1">
    <location>
        <begin position="54"/>
        <end position="66"/>
    </location>
</feature>
<feature type="compositionally biased region" description="Basic residues" evidence="1">
    <location>
        <begin position="1"/>
        <end position="15"/>
    </location>
</feature>
<dbReference type="OrthoDB" id="9796766at2"/>
<dbReference type="GO" id="GO:0016706">
    <property type="term" value="F:2-oxoglutarate-dependent dioxygenase activity"/>
    <property type="evidence" value="ECO:0007669"/>
    <property type="project" value="UniProtKB-ARBA"/>
</dbReference>
<dbReference type="Gene3D" id="2.60.120.620">
    <property type="entry name" value="q2cbj1_9rhob like domain"/>
    <property type="match status" value="1"/>
</dbReference>
<dbReference type="Proteomes" id="UP000319103">
    <property type="component" value="Unassembled WGS sequence"/>
</dbReference>
<comment type="caution">
    <text evidence="2">The sequence shown here is derived from an EMBL/GenBank/DDBJ whole genome shotgun (WGS) entry which is preliminary data.</text>
</comment>
<dbReference type="EMBL" id="VIGB01000003">
    <property type="protein sequence ID" value="TQF07516.1"/>
    <property type="molecule type" value="Genomic_DNA"/>
</dbReference>
<evidence type="ECO:0000256" key="1">
    <source>
        <dbReference type="SAM" id="MobiDB-lite"/>
    </source>
</evidence>
<evidence type="ECO:0000313" key="2">
    <source>
        <dbReference type="EMBL" id="TQF07516.1"/>
    </source>
</evidence>
<proteinExistence type="predicted"/>
<keyword evidence="3" id="KW-1185">Reference proteome</keyword>
<evidence type="ECO:0000313" key="3">
    <source>
        <dbReference type="Proteomes" id="UP000319103"/>
    </source>
</evidence>
<gene>
    <name evidence="2" type="ORF">E6W39_23060</name>
</gene>
<name>A0A540WEQ3_9ACTN</name>
<dbReference type="SUPFAM" id="SSF51197">
    <property type="entry name" value="Clavaminate synthase-like"/>
    <property type="match status" value="1"/>
</dbReference>
<feature type="region of interest" description="Disordered" evidence="1">
    <location>
        <begin position="1"/>
        <end position="75"/>
    </location>
</feature>
<dbReference type="InterPro" id="IPR008775">
    <property type="entry name" value="Phytyl_CoA_dOase-like"/>
</dbReference>
<sequence length="349" mass="39129">MRRVRHQPGPRHRPGRSSDRLPLPHPRRAALRRRFDRRLPSTGRSGPQGRGRTAPAHGPQQPAAAHGRSRKQPIVTTSPDDAVAQFTEQGYLLLKQAVPDSIVSTLDTAVRKLTDDRDPDLTHSSFNTNPALTHVRNAANIIPEYQLLFECGALMSVPHRILNGSLQVLGSEVLRRGIYQQAHEPWHRDSGPYLERPYDKLNGPLHLKTQVFFTDTRPRDSGNLVLIPTSHWWPANRKDDAYWEAANDALAQGVLPDGALSIHAEPGDAVVFGNTMWHAVLPNRTQERRSAIIRFGQAWLRPYDHPCDPAIAADHLSPQSRMLLGYHASEVNPVDLYKDPTSTESWCAR</sequence>
<dbReference type="Pfam" id="PF05721">
    <property type="entry name" value="PhyH"/>
    <property type="match status" value="1"/>
</dbReference>
<reference evidence="2 3" key="1">
    <citation type="submission" date="2019-06" db="EMBL/GenBank/DDBJ databases">
        <title>Description of Kitasatospora acidophila sp. nov. isolated from pine grove soil, and reclassification of Streptomyces novaecaesareae to Kitasatospora novaeceasareae comb. nov.</title>
        <authorList>
            <person name="Kim M.J."/>
        </authorList>
    </citation>
    <scope>NUCLEOTIDE SEQUENCE [LARGE SCALE GENOMIC DNA]</scope>
    <source>
        <strain evidence="2 3">MMS16-CNU292</strain>
    </source>
</reference>
<feature type="compositionally biased region" description="Basic residues" evidence="1">
    <location>
        <begin position="25"/>
        <end position="36"/>
    </location>
</feature>
<accession>A0A540WEQ3</accession>
<evidence type="ECO:0008006" key="4">
    <source>
        <dbReference type="Google" id="ProtNLM"/>
    </source>
</evidence>
<protein>
    <recommendedName>
        <fullName evidence="4">Phytanoyl-CoA dioxygenase family protein</fullName>
    </recommendedName>
</protein>
<organism evidence="2 3">
    <name type="scientific">Kitasatospora acidiphila</name>
    <dbReference type="NCBI Taxonomy" id="2567942"/>
    <lineage>
        <taxon>Bacteria</taxon>
        <taxon>Bacillati</taxon>
        <taxon>Actinomycetota</taxon>
        <taxon>Actinomycetes</taxon>
        <taxon>Kitasatosporales</taxon>
        <taxon>Streptomycetaceae</taxon>
        <taxon>Kitasatospora</taxon>
    </lineage>
</organism>
<dbReference type="AlphaFoldDB" id="A0A540WEQ3"/>